<dbReference type="HOGENOM" id="CLU_049370_0_0_1"/>
<gene>
    <name evidence="3" type="ORF">CRE_24156</name>
</gene>
<dbReference type="PANTHER" id="PTHR21503:SF8">
    <property type="entry name" value="F-BOX ASSOCIATED DOMAIN-CONTAINING PROTEIN-RELATED"/>
    <property type="match status" value="1"/>
</dbReference>
<dbReference type="Pfam" id="PF07735">
    <property type="entry name" value="FBA_2"/>
    <property type="match status" value="1"/>
</dbReference>
<keyword evidence="1" id="KW-0732">Signal</keyword>
<dbReference type="AlphaFoldDB" id="E3N443"/>
<dbReference type="Proteomes" id="UP000008281">
    <property type="component" value="Unassembled WGS sequence"/>
</dbReference>
<feature type="chain" id="PRO_5003177996" description="F-box domain-containing protein" evidence="1">
    <location>
        <begin position="21"/>
        <end position="354"/>
    </location>
</feature>
<dbReference type="EMBL" id="DS268523">
    <property type="protein sequence ID" value="EFO85326.1"/>
    <property type="molecule type" value="Genomic_DNA"/>
</dbReference>
<dbReference type="FunCoup" id="E3N443">
    <property type="interactions" value="532"/>
</dbReference>
<dbReference type="InParanoid" id="E3N443"/>
<evidence type="ECO:0000313" key="3">
    <source>
        <dbReference type="EMBL" id="EFO85326.1"/>
    </source>
</evidence>
<sequence>MSSIKLLSFPLLVFSEIVRSMEIIEILELSQVSRRMLNFMNLARISVEPIHILNGSVDKIMVFNKSNTKRVFLIEFLKTPQPVVGQMKVNNVCIDVWSVSNHFFSTKETVYYSSKDTAEKVINCNSNQFGYGVVHILTHLDKIFYRMDIALGIELSTLSTMRGILCHSVFKKCGYLQFRGENETLSNEDCEYLLEKTQPTRGITIFSELSPDFNYKKILHFSRLRVPNLGKMPLEDLKALDSEIANLGNHQFKEVDINKFFHHWIEGYNKKLRRLKLDGFKETPDWDILLKDIVYTEWNSNEKGRYYKSKYTHTEETIDCENGRDFRNKNGQLATVVHHSEYLDFLVWQEKFPE</sequence>
<dbReference type="eggNOG" id="ENOG502TJWF">
    <property type="taxonomic scope" value="Eukaryota"/>
</dbReference>
<reference evidence="3" key="1">
    <citation type="submission" date="2007-07" db="EMBL/GenBank/DDBJ databases">
        <title>PCAP assembly of the Caenorhabditis remanei genome.</title>
        <authorList>
            <consortium name="The Caenorhabditis remanei Sequencing Consortium"/>
            <person name="Wilson R.K."/>
        </authorList>
    </citation>
    <scope>NUCLEOTIDE SEQUENCE [LARGE SCALE GENOMIC DNA]</scope>
    <source>
        <strain evidence="3">PB4641</strain>
    </source>
</reference>
<dbReference type="PROSITE" id="PS50181">
    <property type="entry name" value="FBOX"/>
    <property type="match status" value="1"/>
</dbReference>
<dbReference type="PANTHER" id="PTHR21503">
    <property type="entry name" value="F-BOX-CONTAINING HYPOTHETICAL PROTEIN C.ELEGANS"/>
    <property type="match status" value="1"/>
</dbReference>
<organism evidence="4">
    <name type="scientific">Caenorhabditis remanei</name>
    <name type="common">Caenorhabditis vulgaris</name>
    <dbReference type="NCBI Taxonomy" id="31234"/>
    <lineage>
        <taxon>Eukaryota</taxon>
        <taxon>Metazoa</taxon>
        <taxon>Ecdysozoa</taxon>
        <taxon>Nematoda</taxon>
        <taxon>Chromadorea</taxon>
        <taxon>Rhabditida</taxon>
        <taxon>Rhabditina</taxon>
        <taxon>Rhabditomorpha</taxon>
        <taxon>Rhabditoidea</taxon>
        <taxon>Rhabditidae</taxon>
        <taxon>Peloderinae</taxon>
        <taxon>Caenorhabditis</taxon>
    </lineage>
</organism>
<proteinExistence type="predicted"/>
<dbReference type="InterPro" id="IPR001810">
    <property type="entry name" value="F-box_dom"/>
</dbReference>
<keyword evidence="4" id="KW-1185">Reference proteome</keyword>
<evidence type="ECO:0000256" key="1">
    <source>
        <dbReference type="SAM" id="SignalP"/>
    </source>
</evidence>
<accession>E3N443</accession>
<evidence type="ECO:0000259" key="2">
    <source>
        <dbReference type="PROSITE" id="PS50181"/>
    </source>
</evidence>
<dbReference type="InterPro" id="IPR012885">
    <property type="entry name" value="F-box_Sdz-33"/>
</dbReference>
<name>E3N443_CAERE</name>
<evidence type="ECO:0000313" key="4">
    <source>
        <dbReference type="Proteomes" id="UP000008281"/>
    </source>
</evidence>
<feature type="signal peptide" evidence="1">
    <location>
        <begin position="1"/>
        <end position="20"/>
    </location>
</feature>
<protein>
    <recommendedName>
        <fullName evidence="2">F-box domain-containing protein</fullName>
    </recommendedName>
</protein>
<dbReference type="OMA" id="CHYVEIC"/>
<feature type="domain" description="F-box" evidence="2">
    <location>
        <begin position="3"/>
        <end position="41"/>
    </location>
</feature>